<dbReference type="InterPro" id="IPR050708">
    <property type="entry name" value="T6SS_VgrG/RHS"/>
</dbReference>
<comment type="caution">
    <text evidence="2">The sequence shown here is derived from an EMBL/GenBank/DDBJ whole genome shotgun (WGS) entry which is preliminary data.</text>
</comment>
<sequence length="207" mass="21704">FEDQAGKEEIYVHAQKDMNLLVENDRKDDIKHDLHLDVANERFTHIKANDHLTVDGESRSQTRGDQTLLVDGSLHVKTGQVWVSEAGNEIHIKSGNKVVIEAGAEITLKAGSSFIKVDASGVSLVGSKVNLNSGGSAGVGSGFSGALPTLPGAVQPAQSLEPNTPLVYSPTKSLEHAAKINVAAVGVCLKREGQTSCGLCKGGHACS</sequence>
<dbReference type="Proteomes" id="UP000533429">
    <property type="component" value="Unassembled WGS sequence"/>
</dbReference>
<dbReference type="Pfam" id="PF22178">
    <property type="entry name" value="Gp5_trimer_C"/>
    <property type="match status" value="1"/>
</dbReference>
<protein>
    <submittedName>
        <fullName evidence="2">Type VI secretion system tip protein VgrG</fullName>
    </submittedName>
</protein>
<feature type="domain" description="Gp5/Type VI secretion system Vgr C-terminal trimerisation" evidence="1">
    <location>
        <begin position="1"/>
        <end position="90"/>
    </location>
</feature>
<reference evidence="2 3" key="1">
    <citation type="submission" date="2020-06" db="EMBL/GenBank/DDBJ databases">
        <title>Photobacterium damselae subsp. damselae comparative genomics.</title>
        <authorList>
            <person name="Osorio C.R."/>
        </authorList>
    </citation>
    <scope>NUCLEOTIDE SEQUENCE [LARGE SCALE GENOMIC DNA]</scope>
    <source>
        <strain evidence="2 3">TW250/03</strain>
    </source>
</reference>
<evidence type="ECO:0000313" key="2">
    <source>
        <dbReference type="EMBL" id="NVP01084.1"/>
    </source>
</evidence>
<dbReference type="EMBL" id="JABXOR010000789">
    <property type="protein sequence ID" value="NVP01084.1"/>
    <property type="molecule type" value="Genomic_DNA"/>
</dbReference>
<evidence type="ECO:0000313" key="3">
    <source>
        <dbReference type="Proteomes" id="UP000533429"/>
    </source>
</evidence>
<name>A0A850QT33_PHODD</name>
<dbReference type="SUPFAM" id="SSF69349">
    <property type="entry name" value="Phage fibre proteins"/>
    <property type="match status" value="1"/>
</dbReference>
<dbReference type="InterPro" id="IPR054030">
    <property type="entry name" value="Gp5_Vgr_C"/>
</dbReference>
<evidence type="ECO:0000259" key="1">
    <source>
        <dbReference type="Pfam" id="PF22178"/>
    </source>
</evidence>
<organism evidence="2 3">
    <name type="scientific">Photobacterium damselae subsp. damselae</name>
    <name type="common">Listonella damsela</name>
    <dbReference type="NCBI Taxonomy" id="85581"/>
    <lineage>
        <taxon>Bacteria</taxon>
        <taxon>Pseudomonadati</taxon>
        <taxon>Pseudomonadota</taxon>
        <taxon>Gammaproteobacteria</taxon>
        <taxon>Vibrionales</taxon>
        <taxon>Vibrionaceae</taxon>
        <taxon>Photobacterium</taxon>
    </lineage>
</organism>
<dbReference type="AlphaFoldDB" id="A0A850QT33"/>
<proteinExistence type="predicted"/>
<feature type="non-terminal residue" evidence="2">
    <location>
        <position position="1"/>
    </location>
</feature>
<accession>A0A850QT33</accession>
<gene>
    <name evidence="2" type="ORF">HWA77_12770</name>
</gene>
<dbReference type="PANTHER" id="PTHR32305">
    <property type="match status" value="1"/>
</dbReference>
<dbReference type="PANTHER" id="PTHR32305:SF11">
    <property type="entry name" value="TYPE VI SECRETION SYSTEM SPIKE PROTEIN VGRG3"/>
    <property type="match status" value="1"/>
</dbReference>